<evidence type="ECO:0000256" key="1">
    <source>
        <dbReference type="ARBA" id="ARBA00011353"/>
    </source>
</evidence>
<reference evidence="4" key="1">
    <citation type="submission" date="2020-01" db="EMBL/GenBank/DDBJ databases">
        <title>Identification and distribution of gene clusters putatively required for synthesis of sphingolipid metabolism inhibitors in phylogenetically diverse species of the filamentous fungus Fusarium.</title>
        <authorList>
            <person name="Kim H.-S."/>
            <person name="Busman M."/>
            <person name="Brown D.W."/>
            <person name="Divon H."/>
            <person name="Uhlig S."/>
            <person name="Proctor R.H."/>
        </authorList>
    </citation>
    <scope>NUCLEOTIDE SEQUENCE</scope>
    <source>
        <strain evidence="4">NRRL 53441</strain>
    </source>
</reference>
<feature type="compositionally biased region" description="Low complexity" evidence="2">
    <location>
        <begin position="174"/>
        <end position="191"/>
    </location>
</feature>
<dbReference type="InterPro" id="IPR016197">
    <property type="entry name" value="Chromo-like_dom_sf"/>
</dbReference>
<gene>
    <name evidence="4" type="ORF">F53441_12052</name>
</gene>
<feature type="compositionally biased region" description="Low complexity" evidence="2">
    <location>
        <begin position="231"/>
        <end position="240"/>
    </location>
</feature>
<feature type="compositionally biased region" description="Low complexity" evidence="2">
    <location>
        <begin position="133"/>
        <end position="147"/>
    </location>
</feature>
<feature type="region of interest" description="Disordered" evidence="2">
    <location>
        <begin position="339"/>
        <end position="386"/>
    </location>
</feature>
<feature type="compositionally biased region" description="Polar residues" evidence="2">
    <location>
        <begin position="438"/>
        <end position="450"/>
    </location>
</feature>
<evidence type="ECO:0000313" key="4">
    <source>
        <dbReference type="EMBL" id="KAF4441375.1"/>
    </source>
</evidence>
<sequence>MDDSDKESIASTIQSEHGSDQEWNVIGILAAWEVDSCTRYLILWEGYPLFDATWEPRDNLNDGLIEEWEETRTQQGFDMFQNIRDWKDAYKTQYFEKLDRHQTRNRLRKQRGLRQTTWNSYREKQLEWINQFPDSDPSGSTVSSPSVITDNDTDVGAGELPQYPFPKGKLSTASLSEDNSPSSSRRNNVVSTHKQTLAQIGSTAPSTGQKQAPTRQSSNASIEKKRPQQKSASTSSLLSSKFGHRAPLKRTGTQIRKGQLTARKTQHSQAFTGNVFSGGTVRKKRATLAEAAKDPTKQPKLMRHRYARIIEKAGRDREGAAPARLPSDLISLNPAERHMGSLNVSDPEVADTTGIRSLNDGDKLAQHDENSPEANQEASTPKLKKSISWGAVQETIIPATEEPMEFEREPSLFLRSESLPRAVSPLKTDEGSPDAETPTESSPELSIHTKTSSKHVRWTENAPTINDGVCPSSQRVITDVQFGPGNRETISVVFERRQPQNEQPWPDLFGEEPTLIFTHTCLAQDFWSSESNLAAVKLATGSVTGNGDPTSLATVANWLCMRSLGVLLYHRDVCIFLHMSPQMQPQTRPAADVLQYYLFLPTPHFTTRSLAPIVLPEGIDSGDVLPHIVATVFNRMLGFHYEQLLPEAAPLTPSKHNFFLAFPPSAYQDAEFIAAWLRYCNPECRILSSFFPGHWRSFLKLEQGVVIVHEEAIWALRLFPGVRIPLHSASGFSFRLFSKSVQPLPLYPSLGQPCRTGDVTLQPLCGQRKAIMVTPSFVVSEPQQVWRLIKWFSKYQGERHDSVRLVVCADFETWLLRVATDIEDWAIHSRRTRVRQEEREAALKDLEALFKSWALIRTLLAPSNEEQTAFVFAPQSIDGNDEQSLVNWFGWWSIMNLDEYRKFFVVGSHGDADAQSLSRYITVPEYTTPTFASPDDIYGIDRADSSRAVSQEEHSAACGPAMDQPQKKLRSIPGDDAASFAAFLQKLEQNVRGSEWSPQTIFHFPVAHWDADMACAFSGHSSEFASYSKCLHYFKEKVHGPSWLNTGVALCYTIEGNWSPGGNPGNTNKNRRPWIVAYRPIEMFKKPWDGMELIIWDPIKRIQDGEAEIYEGDLIEAQRQMIRAVRNGLDHLLPLRRVWIGGHSTPQGLLHPIDITIYQLQGFMEDLKMTIPAPTHSMMARGWKVVQRGHAPRMARQPSPEPMDIDAITDMELKTVFHPPRGKQLDRPTNCENHLFQHCTNKKTNKGHRRDPIMYTFRPTTVWYKEQVEEGRGFEHIRITDWQSFFEKSKIDDPTLARTGSETNTNPANR</sequence>
<feature type="compositionally biased region" description="Basic and acidic residues" evidence="2">
    <location>
        <begin position="359"/>
        <end position="370"/>
    </location>
</feature>
<dbReference type="SUPFAM" id="SSF54160">
    <property type="entry name" value="Chromo domain-like"/>
    <property type="match status" value="1"/>
</dbReference>
<dbReference type="Proteomes" id="UP000605986">
    <property type="component" value="Unassembled WGS sequence"/>
</dbReference>
<dbReference type="EMBL" id="JAADJG010000623">
    <property type="protein sequence ID" value="KAF4441375.1"/>
    <property type="molecule type" value="Genomic_DNA"/>
</dbReference>
<evidence type="ECO:0000313" key="5">
    <source>
        <dbReference type="Proteomes" id="UP000605986"/>
    </source>
</evidence>
<dbReference type="Gene3D" id="2.40.50.40">
    <property type="match status" value="1"/>
</dbReference>
<evidence type="ECO:0000256" key="2">
    <source>
        <dbReference type="SAM" id="MobiDB-lite"/>
    </source>
</evidence>
<dbReference type="OrthoDB" id="436852at2759"/>
<feature type="region of interest" description="Disordered" evidence="2">
    <location>
        <begin position="130"/>
        <end position="267"/>
    </location>
</feature>
<feature type="domain" description="Chromo" evidence="3">
    <location>
        <begin position="38"/>
        <end position="70"/>
    </location>
</feature>
<dbReference type="CDD" id="cd18966">
    <property type="entry name" value="chromodomain"/>
    <property type="match status" value="1"/>
</dbReference>
<feature type="compositionally biased region" description="Polar residues" evidence="2">
    <location>
        <begin position="192"/>
        <end position="221"/>
    </location>
</feature>
<name>A0A8H4NN70_9HYPO</name>
<dbReference type="Pfam" id="PF00385">
    <property type="entry name" value="Chromo"/>
    <property type="match status" value="1"/>
</dbReference>
<comment type="caution">
    <text evidence="4">The sequence shown here is derived from an EMBL/GenBank/DDBJ whole genome shotgun (WGS) entry which is preliminary data.</text>
</comment>
<keyword evidence="5" id="KW-1185">Reference proteome</keyword>
<comment type="subunit">
    <text evidence="1">Component of the NuA4 histone acetyltransferase complex.</text>
</comment>
<organism evidence="4 5">
    <name type="scientific">Fusarium austroafricanum</name>
    <dbReference type="NCBI Taxonomy" id="2364996"/>
    <lineage>
        <taxon>Eukaryota</taxon>
        <taxon>Fungi</taxon>
        <taxon>Dikarya</taxon>
        <taxon>Ascomycota</taxon>
        <taxon>Pezizomycotina</taxon>
        <taxon>Sordariomycetes</taxon>
        <taxon>Hypocreomycetidae</taxon>
        <taxon>Hypocreales</taxon>
        <taxon>Nectriaceae</taxon>
        <taxon>Fusarium</taxon>
        <taxon>Fusarium concolor species complex</taxon>
    </lineage>
</organism>
<dbReference type="InterPro" id="IPR023780">
    <property type="entry name" value="Chromo_domain"/>
</dbReference>
<proteinExistence type="predicted"/>
<evidence type="ECO:0000259" key="3">
    <source>
        <dbReference type="Pfam" id="PF00385"/>
    </source>
</evidence>
<accession>A0A8H4NN70</accession>
<protein>
    <recommendedName>
        <fullName evidence="3">Chromo domain-containing protein</fullName>
    </recommendedName>
</protein>
<feature type="region of interest" description="Disordered" evidence="2">
    <location>
        <begin position="416"/>
        <end position="456"/>
    </location>
</feature>